<dbReference type="SMART" id="SM00287">
    <property type="entry name" value="SH3b"/>
    <property type="match status" value="2"/>
</dbReference>
<feature type="domain" description="SH3b" evidence="3">
    <location>
        <begin position="142"/>
        <end position="201"/>
    </location>
</feature>
<reference evidence="5" key="1">
    <citation type="journal article" date="2019" name="Int. J. Syst. Evol. Microbiol.">
        <title>The Global Catalogue of Microorganisms (GCM) 10K type strain sequencing project: providing services to taxonomists for standard genome sequencing and annotation.</title>
        <authorList>
            <consortium name="The Broad Institute Genomics Platform"/>
            <consortium name="The Broad Institute Genome Sequencing Center for Infectious Disease"/>
            <person name="Wu L."/>
            <person name="Ma J."/>
        </authorList>
    </citation>
    <scope>NUCLEOTIDE SEQUENCE [LARGE SCALE GENOMIC DNA]</scope>
    <source>
        <strain evidence="5">CGMCC 1.15731</strain>
    </source>
</reference>
<dbReference type="Gene3D" id="2.30.30.40">
    <property type="entry name" value="SH3 Domains"/>
    <property type="match status" value="1"/>
</dbReference>
<accession>A0ABV9H7X8</accession>
<dbReference type="RefSeq" id="WP_374830879.1">
    <property type="nucleotide sequence ID" value="NZ_JBHEEZ010000006.1"/>
</dbReference>
<name>A0ABV9H7X8_9HYPH</name>
<dbReference type="EMBL" id="JBHSEL010000125">
    <property type="protein sequence ID" value="MFC4626426.1"/>
    <property type="molecule type" value="Genomic_DNA"/>
</dbReference>
<dbReference type="InterPro" id="IPR010466">
    <property type="entry name" value="DUF1058"/>
</dbReference>
<dbReference type="InterPro" id="IPR003646">
    <property type="entry name" value="SH3-like_bac-type"/>
</dbReference>
<evidence type="ECO:0000256" key="2">
    <source>
        <dbReference type="SAM" id="SignalP"/>
    </source>
</evidence>
<keyword evidence="5" id="KW-1185">Reference proteome</keyword>
<gene>
    <name evidence="4" type="ORF">ACFO1V_14645</name>
</gene>
<comment type="caution">
    <text evidence="4">The sequence shown here is derived from an EMBL/GenBank/DDBJ whole genome shotgun (WGS) entry which is preliminary data.</text>
</comment>
<feature type="signal peptide" evidence="2">
    <location>
        <begin position="1"/>
        <end position="31"/>
    </location>
</feature>
<feature type="region of interest" description="Disordered" evidence="1">
    <location>
        <begin position="34"/>
        <end position="64"/>
    </location>
</feature>
<feature type="compositionally biased region" description="Polar residues" evidence="1">
    <location>
        <begin position="35"/>
        <end position="57"/>
    </location>
</feature>
<evidence type="ECO:0000313" key="4">
    <source>
        <dbReference type="EMBL" id="MFC4626426.1"/>
    </source>
</evidence>
<dbReference type="Proteomes" id="UP001596042">
    <property type="component" value="Unassembled WGS sequence"/>
</dbReference>
<organism evidence="4 5">
    <name type="scientific">Daeguia caeni</name>
    <dbReference type="NCBI Taxonomy" id="439612"/>
    <lineage>
        <taxon>Bacteria</taxon>
        <taxon>Pseudomonadati</taxon>
        <taxon>Pseudomonadota</taxon>
        <taxon>Alphaproteobacteria</taxon>
        <taxon>Hyphomicrobiales</taxon>
        <taxon>Brucellaceae</taxon>
        <taxon>Daeguia</taxon>
    </lineage>
</organism>
<evidence type="ECO:0000256" key="1">
    <source>
        <dbReference type="SAM" id="MobiDB-lite"/>
    </source>
</evidence>
<keyword evidence="2" id="KW-0732">Signal</keyword>
<feature type="domain" description="SH3b" evidence="3">
    <location>
        <begin position="69"/>
        <end position="133"/>
    </location>
</feature>
<proteinExistence type="predicted"/>
<protein>
    <submittedName>
        <fullName evidence="4">SH3 domain-containing protein</fullName>
    </submittedName>
</protein>
<sequence>MFSSVSQKRNLAFIASLALMLAILPVERTFAQEDANGQATSAESGKQDSTGGKQTGNKHPVGASGLPVPRFVSLKPARVNLRIGPGRDYAVSWLFMKAGLPVEIIQEYDNWRRIRDADGTEGWVYQSLLSSKRTAITAPWRKDEKDFLVVMRREANDDSRLVAEIEPGVIGNVQKCNGQWCRLEVQGRRGWIKQSELWGVYPDEIID</sequence>
<evidence type="ECO:0000259" key="3">
    <source>
        <dbReference type="SMART" id="SM00287"/>
    </source>
</evidence>
<evidence type="ECO:0000313" key="5">
    <source>
        <dbReference type="Proteomes" id="UP001596042"/>
    </source>
</evidence>
<feature type="chain" id="PRO_5047342649" evidence="2">
    <location>
        <begin position="32"/>
        <end position="207"/>
    </location>
</feature>
<dbReference type="Pfam" id="PF06347">
    <property type="entry name" value="SH3_4"/>
    <property type="match status" value="2"/>
</dbReference>